<keyword evidence="1" id="KW-0723">Serine/threonine-protein kinase</keyword>
<dbReference type="STRING" id="254406.SAMN04488042_103240"/>
<dbReference type="RefSeq" id="WP_165610053.1">
    <property type="nucleotide sequence ID" value="NZ_FOTQ01000003.1"/>
</dbReference>
<evidence type="ECO:0000256" key="1">
    <source>
        <dbReference type="ARBA" id="ARBA00022527"/>
    </source>
</evidence>
<dbReference type="Proteomes" id="UP000199144">
    <property type="component" value="Unassembled WGS sequence"/>
</dbReference>
<evidence type="ECO:0000313" key="4">
    <source>
        <dbReference type="Proteomes" id="UP000199144"/>
    </source>
</evidence>
<accession>A0A1I4MU50</accession>
<sequence>MTNSPSPIHIELEGTPQEVRAALIRLRSKLSLPRFAHIDVGTLEIVLGEVLNNVVEHALAGRKDGRIALTCDLGENCWNVLVRDNGAPMPDNNLPSGIAPDVSIAMADLPEGGFGWSLVRMLAHDIHYHRNNGWNTLSLRVDC</sequence>
<dbReference type="PANTHER" id="PTHR35526">
    <property type="entry name" value="ANTI-SIGMA-F FACTOR RSBW-RELATED"/>
    <property type="match status" value="1"/>
</dbReference>
<proteinExistence type="predicted"/>
<organism evidence="3 4">
    <name type="scientific">Shimia aestuarii</name>
    <dbReference type="NCBI Taxonomy" id="254406"/>
    <lineage>
        <taxon>Bacteria</taxon>
        <taxon>Pseudomonadati</taxon>
        <taxon>Pseudomonadota</taxon>
        <taxon>Alphaproteobacteria</taxon>
        <taxon>Rhodobacterales</taxon>
        <taxon>Roseobacteraceae</taxon>
    </lineage>
</organism>
<dbReference type="EMBL" id="FOTQ01000003">
    <property type="protein sequence ID" value="SFM06590.1"/>
    <property type="molecule type" value="Genomic_DNA"/>
</dbReference>
<reference evidence="3 4" key="1">
    <citation type="submission" date="2016-10" db="EMBL/GenBank/DDBJ databases">
        <authorList>
            <person name="de Groot N.N."/>
        </authorList>
    </citation>
    <scope>NUCLEOTIDE SEQUENCE [LARGE SCALE GENOMIC DNA]</scope>
    <source>
        <strain evidence="3 4">DSM 15283</strain>
    </source>
</reference>
<dbReference type="Pfam" id="PF13581">
    <property type="entry name" value="HATPase_c_2"/>
    <property type="match status" value="1"/>
</dbReference>
<keyword evidence="3" id="KW-0808">Transferase</keyword>
<gene>
    <name evidence="3" type="ORF">SAMN04488042_103240</name>
</gene>
<feature type="domain" description="Histidine kinase/HSP90-like ATPase" evidence="2">
    <location>
        <begin position="15"/>
        <end position="140"/>
    </location>
</feature>
<dbReference type="CDD" id="cd16936">
    <property type="entry name" value="HATPase_RsbW-like"/>
    <property type="match status" value="1"/>
</dbReference>
<dbReference type="InterPro" id="IPR050267">
    <property type="entry name" value="Anti-sigma-factor_SerPK"/>
</dbReference>
<dbReference type="PANTHER" id="PTHR35526:SF3">
    <property type="entry name" value="ANTI-SIGMA-F FACTOR RSBW"/>
    <property type="match status" value="1"/>
</dbReference>
<dbReference type="InterPro" id="IPR036890">
    <property type="entry name" value="HATPase_C_sf"/>
</dbReference>
<dbReference type="Gene3D" id="3.30.565.10">
    <property type="entry name" value="Histidine kinase-like ATPase, C-terminal domain"/>
    <property type="match status" value="1"/>
</dbReference>
<keyword evidence="3" id="KW-0418">Kinase</keyword>
<protein>
    <submittedName>
        <fullName evidence="3">Serine/threonine-protein kinase RsbW</fullName>
    </submittedName>
</protein>
<evidence type="ECO:0000313" key="3">
    <source>
        <dbReference type="EMBL" id="SFM06590.1"/>
    </source>
</evidence>
<dbReference type="InterPro" id="IPR003594">
    <property type="entry name" value="HATPase_dom"/>
</dbReference>
<keyword evidence="4" id="KW-1185">Reference proteome</keyword>
<evidence type="ECO:0000259" key="2">
    <source>
        <dbReference type="Pfam" id="PF13581"/>
    </source>
</evidence>
<dbReference type="AlphaFoldDB" id="A0A1I4MU50"/>
<dbReference type="GO" id="GO:0004674">
    <property type="term" value="F:protein serine/threonine kinase activity"/>
    <property type="evidence" value="ECO:0007669"/>
    <property type="project" value="UniProtKB-KW"/>
</dbReference>
<name>A0A1I4MU50_9RHOB</name>
<dbReference type="SUPFAM" id="SSF55874">
    <property type="entry name" value="ATPase domain of HSP90 chaperone/DNA topoisomerase II/histidine kinase"/>
    <property type="match status" value="1"/>
</dbReference>